<dbReference type="EMBL" id="MFBT01000028">
    <property type="protein sequence ID" value="OGD98897.1"/>
    <property type="molecule type" value="Genomic_DNA"/>
</dbReference>
<comment type="caution">
    <text evidence="1">The sequence shown here is derived from an EMBL/GenBank/DDBJ whole genome shotgun (WGS) entry which is preliminary data.</text>
</comment>
<sequence length="307" mass="33532">MFMDQNSKEKTLESLTKAEAVLVAVSENSGFDGLAAGLAICLSCQKLGKNVSIFAKSPQVSDAKTLYGVDKIGKPAGKKNLVVVVENAVQNVDKVTYFLDGNKLKIVIHSFPGTTGVSQEQLKFEETLSKPDLIFSIGNKSLEDLTRLITHEQNIDSTVWIVNINREDVKQKFAQVDICNPQAASLSEITGLILQDLALPIDQDIAFNLFVGIVDATSNFSPAKSSPASFQTAAWLVKFGAGKASLANQLSKTFRNPSFVSQPSTSEFQPKAHIKPADFYKSFEDSEEDWLKPPKIYKGSKSFDSEN</sequence>
<organism evidence="1 2">
    <name type="scientific">Candidatus Curtissbacteria bacterium RIFCSPLOWO2_01_FULL_42_50</name>
    <dbReference type="NCBI Taxonomy" id="1797730"/>
    <lineage>
        <taxon>Bacteria</taxon>
        <taxon>Candidatus Curtissiibacteriota</taxon>
    </lineage>
</organism>
<accession>A0A1F5H4B9</accession>
<proteinExistence type="predicted"/>
<gene>
    <name evidence="1" type="ORF">A3B54_05055</name>
</gene>
<evidence type="ECO:0008006" key="3">
    <source>
        <dbReference type="Google" id="ProtNLM"/>
    </source>
</evidence>
<dbReference type="InterPro" id="IPR038763">
    <property type="entry name" value="DHH_sf"/>
</dbReference>
<dbReference type="Proteomes" id="UP000177039">
    <property type="component" value="Unassembled WGS sequence"/>
</dbReference>
<protein>
    <recommendedName>
        <fullName evidence="3">DDH domain-containing protein</fullName>
    </recommendedName>
</protein>
<dbReference type="Gene3D" id="3.90.1640.10">
    <property type="entry name" value="inorganic pyrophosphatase (n-terminal core)"/>
    <property type="match status" value="1"/>
</dbReference>
<dbReference type="InterPro" id="IPR051319">
    <property type="entry name" value="Oligoribo/pAp-PDE_c-di-AMP_PDE"/>
</dbReference>
<evidence type="ECO:0000313" key="2">
    <source>
        <dbReference type="Proteomes" id="UP000177039"/>
    </source>
</evidence>
<dbReference type="AlphaFoldDB" id="A0A1F5H4B9"/>
<dbReference type="PANTHER" id="PTHR47618:SF1">
    <property type="entry name" value="BIFUNCTIONAL OLIGORIBONUCLEASE AND PAP PHOSPHATASE NRNA"/>
    <property type="match status" value="1"/>
</dbReference>
<dbReference type="PANTHER" id="PTHR47618">
    <property type="entry name" value="BIFUNCTIONAL OLIGORIBONUCLEASE AND PAP PHOSPHATASE NRNA"/>
    <property type="match status" value="1"/>
</dbReference>
<dbReference type="SUPFAM" id="SSF64182">
    <property type="entry name" value="DHH phosphoesterases"/>
    <property type="match status" value="1"/>
</dbReference>
<name>A0A1F5H4B9_9BACT</name>
<reference evidence="1 2" key="1">
    <citation type="journal article" date="2016" name="Nat. Commun.">
        <title>Thousands of microbial genomes shed light on interconnected biogeochemical processes in an aquifer system.</title>
        <authorList>
            <person name="Anantharaman K."/>
            <person name="Brown C.T."/>
            <person name="Hug L.A."/>
            <person name="Sharon I."/>
            <person name="Castelle C.J."/>
            <person name="Probst A.J."/>
            <person name="Thomas B.C."/>
            <person name="Singh A."/>
            <person name="Wilkins M.J."/>
            <person name="Karaoz U."/>
            <person name="Brodie E.L."/>
            <person name="Williams K.H."/>
            <person name="Hubbard S.S."/>
            <person name="Banfield J.F."/>
        </authorList>
    </citation>
    <scope>NUCLEOTIDE SEQUENCE [LARGE SCALE GENOMIC DNA]</scope>
</reference>
<evidence type="ECO:0000313" key="1">
    <source>
        <dbReference type="EMBL" id="OGD98897.1"/>
    </source>
</evidence>